<organism evidence="4">
    <name type="scientific">hydrothermal vent metagenome</name>
    <dbReference type="NCBI Taxonomy" id="652676"/>
    <lineage>
        <taxon>unclassified sequences</taxon>
        <taxon>metagenomes</taxon>
        <taxon>ecological metagenomes</taxon>
    </lineage>
</organism>
<dbReference type="EMBL" id="UOET01000203">
    <property type="protein sequence ID" value="VAW28191.1"/>
    <property type="molecule type" value="Genomic_DNA"/>
</dbReference>
<evidence type="ECO:0000256" key="1">
    <source>
        <dbReference type="ARBA" id="ARBA00001966"/>
    </source>
</evidence>
<keyword evidence="2" id="KW-0479">Metal-binding</keyword>
<dbReference type="PANTHER" id="PTHR30454">
    <property type="entry name" value="4-HYDROXY-3-METHYLBUT-2-EN-1-YL DIPHOSPHATE SYNTHASE"/>
    <property type="match status" value="1"/>
</dbReference>
<dbReference type="GO" id="GO:0046429">
    <property type="term" value="F:4-hydroxy-3-methylbut-2-en-1-yl diphosphate synthase activity (ferredoxin)"/>
    <property type="evidence" value="ECO:0007669"/>
    <property type="project" value="InterPro"/>
</dbReference>
<evidence type="ECO:0000256" key="2">
    <source>
        <dbReference type="ARBA" id="ARBA00022485"/>
    </source>
</evidence>
<reference evidence="4" key="1">
    <citation type="submission" date="2018-06" db="EMBL/GenBank/DDBJ databases">
        <authorList>
            <person name="Zhirakovskaya E."/>
        </authorList>
    </citation>
    <scope>NUCLEOTIDE SEQUENCE</scope>
</reference>
<comment type="cofactor">
    <cofactor evidence="1">
        <name>[4Fe-4S] cluster</name>
        <dbReference type="ChEBI" id="CHEBI:49883"/>
    </cofactor>
</comment>
<dbReference type="Gene3D" id="3.20.20.20">
    <property type="entry name" value="Dihydropteroate synthase-like"/>
    <property type="match status" value="1"/>
</dbReference>
<feature type="domain" description="IspG TIM-barrel" evidence="3">
    <location>
        <begin position="8"/>
        <end position="90"/>
    </location>
</feature>
<dbReference type="GO" id="GO:0016114">
    <property type="term" value="P:terpenoid biosynthetic process"/>
    <property type="evidence" value="ECO:0007669"/>
    <property type="project" value="InterPro"/>
</dbReference>
<dbReference type="InterPro" id="IPR004588">
    <property type="entry name" value="IspG_bac-typ"/>
</dbReference>
<sequence length="91" mass="10045">MPTKFISREITIGNLRLGGNQPVRIQSMTNTPTMDTNATVKQIIRLTEAGCELVRVSAANVQEAESLRSIRKALEGKNINIPLIADIHFMP</sequence>
<dbReference type="PANTHER" id="PTHR30454:SF0">
    <property type="entry name" value="4-HYDROXY-3-METHYLBUT-2-EN-1-YL DIPHOSPHATE SYNTHASE (FERREDOXIN), CHLOROPLASTIC"/>
    <property type="match status" value="1"/>
</dbReference>
<protein>
    <submittedName>
        <fullName evidence="4">(E)-4-hydroxy-3-methylbut-2-enyl-diphosphate synthase (Flavodoxin)</fullName>
        <ecNumber evidence="4">1.17.7.3</ecNumber>
    </submittedName>
</protein>
<evidence type="ECO:0000259" key="3">
    <source>
        <dbReference type="Pfam" id="PF04551"/>
    </source>
</evidence>
<dbReference type="Pfam" id="PF04551">
    <property type="entry name" value="GcpE"/>
    <property type="match status" value="1"/>
</dbReference>
<dbReference type="GO" id="GO:0051539">
    <property type="term" value="F:4 iron, 4 sulfur cluster binding"/>
    <property type="evidence" value="ECO:0007669"/>
    <property type="project" value="UniProtKB-KW"/>
</dbReference>
<name>A0A3B0UB20_9ZZZZ</name>
<dbReference type="InterPro" id="IPR011005">
    <property type="entry name" value="Dihydropteroate_synth-like_sf"/>
</dbReference>
<dbReference type="EC" id="1.17.7.3" evidence="4"/>
<keyword evidence="2" id="KW-0004">4Fe-4S</keyword>
<accession>A0A3B0UB20</accession>
<dbReference type="InterPro" id="IPR058578">
    <property type="entry name" value="IspG_TIM"/>
</dbReference>
<proteinExistence type="predicted"/>
<evidence type="ECO:0000313" key="4">
    <source>
        <dbReference type="EMBL" id="VAW28191.1"/>
    </source>
</evidence>
<keyword evidence="2" id="KW-0411">Iron-sulfur</keyword>
<dbReference type="GO" id="GO:0019288">
    <property type="term" value="P:isopentenyl diphosphate biosynthetic process, methylerythritol 4-phosphate pathway"/>
    <property type="evidence" value="ECO:0007669"/>
    <property type="project" value="TreeGrafter"/>
</dbReference>
<feature type="non-terminal residue" evidence="4">
    <location>
        <position position="91"/>
    </location>
</feature>
<dbReference type="GO" id="GO:0141197">
    <property type="term" value="F:4-hydroxy-3-methylbut-2-enyl-diphosphate synthase activity (flavodoxin)"/>
    <property type="evidence" value="ECO:0007669"/>
    <property type="project" value="UniProtKB-EC"/>
</dbReference>
<gene>
    <name evidence="4" type="ORF">MNBD_BACTEROID07-286</name>
</gene>
<keyword evidence="4" id="KW-0560">Oxidoreductase</keyword>
<dbReference type="AlphaFoldDB" id="A0A3B0UB20"/>
<keyword evidence="2" id="KW-0408">Iron</keyword>